<feature type="domain" description="Solute-binding protein family 3/N-terminal" evidence="12">
    <location>
        <begin position="38"/>
        <end position="363"/>
    </location>
</feature>
<evidence type="ECO:0000256" key="6">
    <source>
        <dbReference type="ARBA" id="ARBA00023136"/>
    </source>
</evidence>
<accession>A0A6L3ZFG2</accession>
<dbReference type="GO" id="GO:0016020">
    <property type="term" value="C:membrane"/>
    <property type="evidence" value="ECO:0007669"/>
    <property type="project" value="UniProtKB-SubCell"/>
</dbReference>
<evidence type="ECO:0000256" key="2">
    <source>
        <dbReference type="ARBA" id="ARBA00022448"/>
    </source>
</evidence>
<protein>
    <submittedName>
        <fullName evidence="13">Transporter substrate-binding domain-containing protein</fullName>
    </submittedName>
</protein>
<keyword evidence="4 10" id="KW-1133">Transmembrane helix</keyword>
<evidence type="ECO:0000259" key="12">
    <source>
        <dbReference type="SMART" id="SM00062"/>
    </source>
</evidence>
<evidence type="ECO:0000256" key="3">
    <source>
        <dbReference type="ARBA" id="ARBA00022692"/>
    </source>
</evidence>
<feature type="transmembrane region" description="Helical" evidence="10">
    <location>
        <begin position="211"/>
        <end position="231"/>
    </location>
</feature>
<keyword evidence="8" id="KW-0325">Glycoprotein</keyword>
<dbReference type="InterPro" id="IPR001320">
    <property type="entry name" value="Iontro_rcpt_C"/>
</dbReference>
<reference evidence="13 14" key="1">
    <citation type="submission" date="2019-10" db="EMBL/GenBank/DDBJ databases">
        <title>Genome sequence of Phaeocystidibacter marisrubri JCM30614 (type strain).</title>
        <authorList>
            <person name="Bowman J.P."/>
        </authorList>
    </citation>
    <scope>NUCLEOTIDE SEQUENCE [LARGE SCALE GENOMIC DNA]</scope>
    <source>
        <strain evidence="13 14">JCM 30614</strain>
    </source>
</reference>
<dbReference type="SUPFAM" id="SSF53850">
    <property type="entry name" value="Periplasmic binding protein-like II"/>
    <property type="match status" value="1"/>
</dbReference>
<evidence type="ECO:0000256" key="5">
    <source>
        <dbReference type="ARBA" id="ARBA00023065"/>
    </source>
</evidence>
<dbReference type="Pfam" id="PF00497">
    <property type="entry name" value="SBP_bac_3"/>
    <property type="match status" value="1"/>
</dbReference>
<dbReference type="EMBL" id="WBVQ01000002">
    <property type="protein sequence ID" value="KAB2816621.1"/>
    <property type="molecule type" value="Genomic_DNA"/>
</dbReference>
<dbReference type="Gene3D" id="1.10.287.70">
    <property type="match status" value="1"/>
</dbReference>
<keyword evidence="2" id="KW-0813">Transport</keyword>
<keyword evidence="6 10" id="KW-0472">Membrane</keyword>
<dbReference type="InterPro" id="IPR001638">
    <property type="entry name" value="Solute-binding_3/MltF_N"/>
</dbReference>
<evidence type="ECO:0000256" key="4">
    <source>
        <dbReference type="ARBA" id="ARBA00022989"/>
    </source>
</evidence>
<dbReference type="RefSeq" id="WP_151694049.1">
    <property type="nucleotide sequence ID" value="NZ_BMGX01000001.1"/>
</dbReference>
<feature type="chain" id="PRO_5026819280" evidence="11">
    <location>
        <begin position="21"/>
        <end position="363"/>
    </location>
</feature>
<dbReference type="InterPro" id="IPR015683">
    <property type="entry name" value="Ionotropic_Glu_rcpt"/>
</dbReference>
<evidence type="ECO:0000256" key="10">
    <source>
        <dbReference type="SAM" id="Phobius"/>
    </source>
</evidence>
<dbReference type="AlphaFoldDB" id="A0A6L3ZFG2"/>
<evidence type="ECO:0000256" key="7">
    <source>
        <dbReference type="ARBA" id="ARBA00023170"/>
    </source>
</evidence>
<sequence>MKVTIYARLLLIVGSFTSAAQSDIDSVSALDTLDSGSVIKIAVKHAPPFVFVDETGVHGPIVDFWEHIDRSLGWSSEYIVYSDIPSILKAVESGEVMMSVNPVTVTSDRLDRVDFTQPFYITDTAVMRAKSSPYLNFLSSLFSWKFLSAMLGLGVIILIFGFIVWLIEHRKNHEFRKGYKGIGDGFWWSAVTMTTVGYGDKAPKTPMGRTVAFVWMVAGVVGISSLTAGIASSLTTQNLKDQIHSVRDLRSFKIATIEGTSSDHYLSRFNVPFVRVSSIAEGMEMVVDDEVELFVYDRVLMYNTLVNSPFVDDLEILPNGIRTDYYSFPMSRDHQLLPKVNPLLVERLNSVDWIAIQERYGIE</sequence>
<dbReference type="GO" id="GO:0015276">
    <property type="term" value="F:ligand-gated monoatomic ion channel activity"/>
    <property type="evidence" value="ECO:0007669"/>
    <property type="project" value="InterPro"/>
</dbReference>
<name>A0A6L3ZFG2_9FLAO</name>
<proteinExistence type="predicted"/>
<keyword evidence="7" id="KW-0675">Receptor</keyword>
<dbReference type="OrthoDB" id="9799090at2"/>
<dbReference type="SMART" id="SM00062">
    <property type="entry name" value="PBPb"/>
    <property type="match status" value="1"/>
</dbReference>
<comment type="caution">
    <text evidence="13">The sequence shown here is derived from an EMBL/GenBank/DDBJ whole genome shotgun (WGS) entry which is preliminary data.</text>
</comment>
<gene>
    <name evidence="13" type="ORF">F8C82_13145</name>
</gene>
<comment type="subcellular location">
    <subcellularLocation>
        <location evidence="1">Membrane</location>
        <topology evidence="1">Multi-pass membrane protein</topology>
    </subcellularLocation>
</comment>
<dbReference type="Gene3D" id="3.40.190.10">
    <property type="entry name" value="Periplasmic binding protein-like II"/>
    <property type="match status" value="2"/>
</dbReference>
<feature type="transmembrane region" description="Helical" evidence="10">
    <location>
        <begin position="146"/>
        <end position="167"/>
    </location>
</feature>
<dbReference type="Gene3D" id="1.20.5.110">
    <property type="match status" value="1"/>
</dbReference>
<evidence type="ECO:0000313" key="13">
    <source>
        <dbReference type="EMBL" id="KAB2816621.1"/>
    </source>
</evidence>
<organism evidence="13 14">
    <name type="scientific">Phaeocystidibacter marisrubri</name>
    <dbReference type="NCBI Taxonomy" id="1577780"/>
    <lineage>
        <taxon>Bacteria</taxon>
        <taxon>Pseudomonadati</taxon>
        <taxon>Bacteroidota</taxon>
        <taxon>Flavobacteriia</taxon>
        <taxon>Flavobacteriales</taxon>
        <taxon>Phaeocystidibacteraceae</taxon>
        <taxon>Phaeocystidibacter</taxon>
    </lineage>
</organism>
<keyword evidence="5" id="KW-0406">Ion transport</keyword>
<evidence type="ECO:0000256" key="11">
    <source>
        <dbReference type="SAM" id="SignalP"/>
    </source>
</evidence>
<evidence type="ECO:0000256" key="1">
    <source>
        <dbReference type="ARBA" id="ARBA00004141"/>
    </source>
</evidence>
<dbReference type="PRINTS" id="PR00169">
    <property type="entry name" value="KCHANNEL"/>
</dbReference>
<dbReference type="Pfam" id="PF00060">
    <property type="entry name" value="Lig_chan"/>
    <property type="match status" value="1"/>
</dbReference>
<evidence type="ECO:0000313" key="14">
    <source>
        <dbReference type="Proteomes" id="UP000484164"/>
    </source>
</evidence>
<evidence type="ECO:0000256" key="9">
    <source>
        <dbReference type="ARBA" id="ARBA00023303"/>
    </source>
</evidence>
<keyword evidence="14" id="KW-1185">Reference proteome</keyword>
<dbReference type="Proteomes" id="UP000484164">
    <property type="component" value="Unassembled WGS sequence"/>
</dbReference>
<feature type="signal peptide" evidence="11">
    <location>
        <begin position="1"/>
        <end position="20"/>
    </location>
</feature>
<dbReference type="PANTHER" id="PTHR18966">
    <property type="entry name" value="IONOTROPIC GLUTAMATE RECEPTOR"/>
    <property type="match status" value="1"/>
</dbReference>
<keyword evidence="9" id="KW-0407">Ion channel</keyword>
<evidence type="ECO:0000256" key="8">
    <source>
        <dbReference type="ARBA" id="ARBA00023180"/>
    </source>
</evidence>
<keyword evidence="3 10" id="KW-0812">Transmembrane</keyword>
<keyword evidence="11" id="KW-0732">Signal</keyword>
<dbReference type="SUPFAM" id="SSF81324">
    <property type="entry name" value="Voltage-gated potassium channels"/>
    <property type="match status" value="1"/>
</dbReference>